<reference evidence="2 3" key="1">
    <citation type="journal article" date="2015" name="Proc. Natl. Acad. Sci. U.S.A.">
        <title>The resurrection genome of Boea hygrometrica: A blueprint for survival of dehydration.</title>
        <authorList>
            <person name="Xiao L."/>
            <person name="Yang G."/>
            <person name="Zhang L."/>
            <person name="Yang X."/>
            <person name="Zhao S."/>
            <person name="Ji Z."/>
            <person name="Zhou Q."/>
            <person name="Hu M."/>
            <person name="Wang Y."/>
            <person name="Chen M."/>
            <person name="Xu Y."/>
            <person name="Jin H."/>
            <person name="Xiao X."/>
            <person name="Hu G."/>
            <person name="Bao F."/>
            <person name="Hu Y."/>
            <person name="Wan P."/>
            <person name="Li L."/>
            <person name="Deng X."/>
            <person name="Kuang T."/>
            <person name="Xiang C."/>
            <person name="Zhu J.K."/>
            <person name="Oliver M.J."/>
            <person name="He Y."/>
        </authorList>
    </citation>
    <scope>NUCLEOTIDE SEQUENCE [LARGE SCALE GENOMIC DNA]</scope>
    <source>
        <strain evidence="3">cv. XS01</strain>
    </source>
</reference>
<feature type="region of interest" description="Disordered" evidence="1">
    <location>
        <begin position="149"/>
        <end position="221"/>
    </location>
</feature>
<feature type="compositionally biased region" description="Low complexity" evidence="1">
    <location>
        <begin position="174"/>
        <end position="204"/>
    </location>
</feature>
<organism evidence="2 3">
    <name type="scientific">Dorcoceras hygrometricum</name>
    <dbReference type="NCBI Taxonomy" id="472368"/>
    <lineage>
        <taxon>Eukaryota</taxon>
        <taxon>Viridiplantae</taxon>
        <taxon>Streptophyta</taxon>
        <taxon>Embryophyta</taxon>
        <taxon>Tracheophyta</taxon>
        <taxon>Spermatophyta</taxon>
        <taxon>Magnoliopsida</taxon>
        <taxon>eudicotyledons</taxon>
        <taxon>Gunneridae</taxon>
        <taxon>Pentapetalae</taxon>
        <taxon>asterids</taxon>
        <taxon>lamiids</taxon>
        <taxon>Lamiales</taxon>
        <taxon>Gesneriaceae</taxon>
        <taxon>Didymocarpoideae</taxon>
        <taxon>Trichosporeae</taxon>
        <taxon>Loxocarpinae</taxon>
        <taxon>Dorcoceras</taxon>
    </lineage>
</organism>
<feature type="region of interest" description="Disordered" evidence="1">
    <location>
        <begin position="264"/>
        <end position="307"/>
    </location>
</feature>
<dbReference type="GO" id="GO:0072583">
    <property type="term" value="P:clathrin-dependent endocytosis"/>
    <property type="evidence" value="ECO:0007669"/>
    <property type="project" value="TreeGrafter"/>
</dbReference>
<dbReference type="GO" id="GO:0030276">
    <property type="term" value="F:clathrin binding"/>
    <property type="evidence" value="ECO:0007669"/>
    <property type="project" value="TreeGrafter"/>
</dbReference>
<dbReference type="EMBL" id="KV016225">
    <property type="protein sequence ID" value="KZV20201.1"/>
    <property type="molecule type" value="Genomic_DNA"/>
</dbReference>
<gene>
    <name evidence="2" type="ORF">F511_01058</name>
</gene>
<feature type="compositionally biased region" description="Basic and acidic residues" evidence="1">
    <location>
        <begin position="282"/>
        <end position="307"/>
    </location>
</feature>
<dbReference type="OrthoDB" id="1717591at2759"/>
<dbReference type="PANTHER" id="PTHR23172">
    <property type="entry name" value="AUXILIN/CYCLIN G-ASSOCIATED KINASE-RELATED"/>
    <property type="match status" value="1"/>
</dbReference>
<protein>
    <submittedName>
        <fullName evidence="2">J domain-containing protein required for chloroplast accumulation response 1-like</fullName>
    </submittedName>
</protein>
<feature type="region of interest" description="Disordered" evidence="1">
    <location>
        <begin position="1"/>
        <end position="38"/>
    </location>
</feature>
<dbReference type="Gene3D" id="1.10.287.110">
    <property type="entry name" value="DnaJ domain"/>
    <property type="match status" value="1"/>
</dbReference>
<evidence type="ECO:0000313" key="2">
    <source>
        <dbReference type="EMBL" id="KZV20201.1"/>
    </source>
</evidence>
<name>A0A2Z7ALX8_9LAMI</name>
<keyword evidence="3" id="KW-1185">Reference proteome</keyword>
<dbReference type="InterPro" id="IPR036869">
    <property type="entry name" value="J_dom_sf"/>
</dbReference>
<feature type="region of interest" description="Disordered" evidence="1">
    <location>
        <begin position="463"/>
        <end position="536"/>
    </location>
</feature>
<accession>A0A2Z7ALX8</accession>
<evidence type="ECO:0000313" key="3">
    <source>
        <dbReference type="Proteomes" id="UP000250235"/>
    </source>
</evidence>
<dbReference type="PANTHER" id="PTHR23172:SF64">
    <property type="entry name" value="J DOMAIN-CONTAINING PROTEIN REQUIRED FOR CHLOROPLAST ACCUMULATION RESPONSE 1"/>
    <property type="match status" value="1"/>
</dbReference>
<dbReference type="GO" id="GO:0031982">
    <property type="term" value="C:vesicle"/>
    <property type="evidence" value="ECO:0007669"/>
    <property type="project" value="TreeGrafter"/>
</dbReference>
<feature type="compositionally biased region" description="Basic and acidic residues" evidence="1">
    <location>
        <begin position="486"/>
        <end position="503"/>
    </location>
</feature>
<feature type="compositionally biased region" description="Basic and acidic residues" evidence="1">
    <location>
        <begin position="514"/>
        <end position="527"/>
    </location>
</feature>
<evidence type="ECO:0000256" key="1">
    <source>
        <dbReference type="SAM" id="MobiDB-lite"/>
    </source>
</evidence>
<dbReference type="GO" id="GO:0072318">
    <property type="term" value="P:clathrin coat disassembly"/>
    <property type="evidence" value="ECO:0007669"/>
    <property type="project" value="TreeGrafter"/>
</dbReference>
<dbReference type="GO" id="GO:0005737">
    <property type="term" value="C:cytoplasm"/>
    <property type="evidence" value="ECO:0007669"/>
    <property type="project" value="TreeGrafter"/>
</dbReference>
<dbReference type="SUPFAM" id="SSF46565">
    <property type="entry name" value="Chaperone J-domain"/>
    <property type="match status" value="1"/>
</dbReference>
<proteinExistence type="predicted"/>
<dbReference type="Proteomes" id="UP000250235">
    <property type="component" value="Unassembled WGS sequence"/>
</dbReference>
<feature type="compositionally biased region" description="Basic and acidic residues" evidence="1">
    <location>
        <begin position="205"/>
        <end position="219"/>
    </location>
</feature>
<feature type="compositionally biased region" description="Basic and acidic residues" evidence="1">
    <location>
        <begin position="463"/>
        <end position="473"/>
    </location>
</feature>
<sequence length="686" mass="76146">MQTITLEHASSGAFSQIPPKTPSRNSGDVDFNDVFGGPPRRYSMQEARVKYNFGEIVASEDDGSSSPWNGRKEKPVFRIDNAGRSRYPSDDFFDDIFRGDDCYGSPRSCDRDSMNASSPSLRIMSPLSKPEFFGTSLPPQLSLNSKSTTAWFSPHAPQNHSQFKMDGTANQLNSSRSSSSSSRFYHRSPLASFSSEDSSSTVTSDTKDNVENFKKDNKSTDSLTADSQFHFSIYKWAGKGVPMLTPLVDRKNFKTMSKNDRFASSSGKGIGDFARSKSSTVRSRDMSADIEPKSLKTKRGNEDSRSKEETIALQYSVEAPYDISKSKTQGIATDCVVTRKGAQDVKTEVKSGGGINKVNKLENKGPVNPDAKPLRAFLVDEVEQQGNIAEIKENGTEAPKVQILNVHDSKSVKKTEEVQIHSNGEDIARSNLKGAAEASSANLGRRGAKGKVKEFVQIFNHEADSRPKPDIPMRSHSHRWKAAGIDQKENEVNESKVKEKVESSDLEITPDVSLKAEKNLNKDETRVKPPTKNPSFLKSFRRDSKVSVENSEDPSEDYFTDNLSSTVMFSQVQELSPDHETVTHSEEVSEEMKAIDAKIRQWAVGKKGNIRSLLSTLQFVLWPGNGWKPVALVDLIEANAVKRAYQKALLRLHPDKLQQNSAASNQKYMAEKVFDLLQVTRVHGCM</sequence>
<feature type="compositionally biased region" description="Polar residues" evidence="1">
    <location>
        <begin position="149"/>
        <end position="173"/>
    </location>
</feature>
<dbReference type="AlphaFoldDB" id="A0A2Z7ALX8"/>